<feature type="compositionally biased region" description="Gly residues" evidence="12">
    <location>
        <begin position="408"/>
        <end position="419"/>
    </location>
</feature>
<dbReference type="EC" id="3.6.4.13" evidence="1"/>
<feature type="domain" description="DEAD-box RNA helicase Q" evidence="15">
    <location>
        <begin position="24"/>
        <end position="52"/>
    </location>
</feature>
<gene>
    <name evidence="16" type="primary">rhlE</name>
    <name evidence="16" type="ORF">Pla22_26470</name>
</gene>
<dbReference type="GO" id="GO:0042255">
    <property type="term" value="P:ribosome assembly"/>
    <property type="evidence" value="ECO:0007669"/>
    <property type="project" value="UniProtKB-ARBA"/>
</dbReference>
<dbReference type="InterPro" id="IPR044742">
    <property type="entry name" value="DEAD/DEAH_RhlB"/>
</dbReference>
<keyword evidence="17" id="KW-1185">Reference proteome</keyword>
<dbReference type="InterPro" id="IPR001650">
    <property type="entry name" value="Helicase_C-like"/>
</dbReference>
<accession>A0A5C5WYB2</accession>
<keyword evidence="3 11" id="KW-0547">Nucleotide-binding</keyword>
<dbReference type="GO" id="GO:0016887">
    <property type="term" value="F:ATP hydrolysis activity"/>
    <property type="evidence" value="ECO:0007669"/>
    <property type="project" value="RHEA"/>
</dbReference>
<evidence type="ECO:0000256" key="7">
    <source>
        <dbReference type="ARBA" id="ARBA00038437"/>
    </source>
</evidence>
<feature type="short sequence motif" description="Q motif" evidence="10">
    <location>
        <begin position="24"/>
        <end position="52"/>
    </location>
</feature>
<dbReference type="PANTHER" id="PTHR47959:SF13">
    <property type="entry name" value="ATP-DEPENDENT RNA HELICASE RHLE"/>
    <property type="match status" value="1"/>
</dbReference>
<dbReference type="FunFam" id="3.40.50.300:FF:000108">
    <property type="entry name" value="ATP-dependent RNA helicase RhlE"/>
    <property type="match status" value="1"/>
</dbReference>
<evidence type="ECO:0000256" key="6">
    <source>
        <dbReference type="ARBA" id="ARBA00022840"/>
    </source>
</evidence>
<evidence type="ECO:0000259" key="14">
    <source>
        <dbReference type="PROSITE" id="PS51194"/>
    </source>
</evidence>
<dbReference type="PANTHER" id="PTHR47959">
    <property type="entry name" value="ATP-DEPENDENT RNA HELICASE RHLE-RELATED"/>
    <property type="match status" value="1"/>
</dbReference>
<feature type="compositionally biased region" description="Basic residues" evidence="12">
    <location>
        <begin position="446"/>
        <end position="458"/>
    </location>
</feature>
<reference evidence="16 17" key="1">
    <citation type="submission" date="2019-02" db="EMBL/GenBank/DDBJ databases">
        <title>Deep-cultivation of Planctomycetes and their phenomic and genomic characterization uncovers novel biology.</title>
        <authorList>
            <person name="Wiegand S."/>
            <person name="Jogler M."/>
            <person name="Boedeker C."/>
            <person name="Pinto D."/>
            <person name="Vollmers J."/>
            <person name="Rivas-Marin E."/>
            <person name="Kohn T."/>
            <person name="Peeters S.H."/>
            <person name="Heuer A."/>
            <person name="Rast P."/>
            <person name="Oberbeckmann S."/>
            <person name="Bunk B."/>
            <person name="Jeske O."/>
            <person name="Meyerdierks A."/>
            <person name="Storesund J.E."/>
            <person name="Kallscheuer N."/>
            <person name="Luecker S."/>
            <person name="Lage O.M."/>
            <person name="Pohl T."/>
            <person name="Merkel B.J."/>
            <person name="Hornburger P."/>
            <person name="Mueller R.-W."/>
            <person name="Bruemmer F."/>
            <person name="Labrenz M."/>
            <person name="Spormann A.M."/>
            <person name="Op Den Camp H."/>
            <person name="Overmann J."/>
            <person name="Amann R."/>
            <person name="Jetten M.S.M."/>
            <person name="Mascher T."/>
            <person name="Medema M.H."/>
            <person name="Devos D.P."/>
            <person name="Kaster A.-K."/>
            <person name="Ovreas L."/>
            <person name="Rohde M."/>
            <person name="Galperin M.Y."/>
            <person name="Jogler C."/>
        </authorList>
    </citation>
    <scope>NUCLEOTIDE SEQUENCE [LARGE SCALE GENOMIC DNA]</scope>
    <source>
        <strain evidence="16 17">Pla22</strain>
    </source>
</reference>
<dbReference type="CDD" id="cd00268">
    <property type="entry name" value="DEADc"/>
    <property type="match status" value="1"/>
</dbReference>
<evidence type="ECO:0000256" key="2">
    <source>
        <dbReference type="ARBA" id="ARBA00022490"/>
    </source>
</evidence>
<dbReference type="PROSITE" id="PS51194">
    <property type="entry name" value="HELICASE_CTER"/>
    <property type="match status" value="1"/>
</dbReference>
<feature type="domain" description="Helicase C-terminal" evidence="14">
    <location>
        <begin position="257"/>
        <end position="406"/>
    </location>
</feature>
<dbReference type="GO" id="GO:0009266">
    <property type="term" value="P:response to temperature stimulus"/>
    <property type="evidence" value="ECO:0007669"/>
    <property type="project" value="UniProtKB-ARBA"/>
</dbReference>
<sequence length="458" mass="50087">MTNRLRDDPFALPHIQESLDTPLKTFSELKLIAPLERALKDQNYEIPTPIQAQTIPHALEGKDILGCAQTGTGKTAAFALPLLDFLGGEKRIAQPGRPQALVLAPTRELAIQIGDSMRVYGKHLKLRTVLVFGGVNQNSQVREMQRGAHILVATPGRLLDLMEQGHINLGELEVFILDEADRMLDMGFLPDLKRIIAKLPDDRQSMFFSATMPPKIVDLANQLLFNPISVNVTPKETSVKRITQELVFCDRGEKPELLRQIVVGQNVDRVIVFTRTKRGANVVAKKLEQSGTEAAIIHGNKSQAARQKALAAFRDKKVRVLVATDVAARGIDIDNVTHVVNYDLPNEPEAYVHRIGRTGRAGAEGIAISFCSGEELDDLKEIEKLLGMKIPRDPNSVMPAWEPKRKPGGGGQRRGGGGSSRRSGQAKASSGGRKPASRGPGAGGQRRSKPKNRRHVAS</sequence>
<dbReference type="GO" id="GO:0005829">
    <property type="term" value="C:cytosol"/>
    <property type="evidence" value="ECO:0007669"/>
    <property type="project" value="TreeGrafter"/>
</dbReference>
<protein>
    <recommendedName>
        <fullName evidence="9">DEAD-box ATP-dependent RNA helicase RhpA</fullName>
        <ecNumber evidence="1">3.6.4.13</ecNumber>
    </recommendedName>
</protein>
<evidence type="ECO:0000256" key="5">
    <source>
        <dbReference type="ARBA" id="ARBA00022806"/>
    </source>
</evidence>
<keyword evidence="2" id="KW-0963">Cytoplasm</keyword>
<evidence type="ECO:0000256" key="1">
    <source>
        <dbReference type="ARBA" id="ARBA00012552"/>
    </source>
</evidence>
<dbReference type="Pfam" id="PF00270">
    <property type="entry name" value="DEAD"/>
    <property type="match status" value="1"/>
</dbReference>
<dbReference type="EMBL" id="SJPI01000001">
    <property type="protein sequence ID" value="TWT54993.1"/>
    <property type="molecule type" value="Genomic_DNA"/>
</dbReference>
<evidence type="ECO:0000313" key="17">
    <source>
        <dbReference type="Proteomes" id="UP000316598"/>
    </source>
</evidence>
<dbReference type="Gene3D" id="3.40.50.300">
    <property type="entry name" value="P-loop containing nucleotide triphosphate hydrolases"/>
    <property type="match status" value="2"/>
</dbReference>
<dbReference type="InterPro" id="IPR000629">
    <property type="entry name" value="RNA-helicase_DEAD-box_CS"/>
</dbReference>
<feature type="domain" description="Helicase ATP-binding" evidence="13">
    <location>
        <begin position="55"/>
        <end position="230"/>
    </location>
</feature>
<dbReference type="PROSITE" id="PS51195">
    <property type="entry name" value="Q_MOTIF"/>
    <property type="match status" value="1"/>
</dbReference>
<proteinExistence type="inferred from homology"/>
<evidence type="ECO:0000313" key="16">
    <source>
        <dbReference type="EMBL" id="TWT54993.1"/>
    </source>
</evidence>
<dbReference type="SMART" id="SM00487">
    <property type="entry name" value="DEXDc"/>
    <property type="match status" value="1"/>
</dbReference>
<keyword evidence="6 11" id="KW-0067">ATP-binding</keyword>
<feature type="compositionally biased region" description="Low complexity" evidence="12">
    <location>
        <begin position="420"/>
        <end position="434"/>
    </location>
</feature>
<evidence type="ECO:0000259" key="13">
    <source>
        <dbReference type="PROSITE" id="PS51192"/>
    </source>
</evidence>
<dbReference type="GO" id="GO:0003724">
    <property type="term" value="F:RNA helicase activity"/>
    <property type="evidence" value="ECO:0007669"/>
    <property type="project" value="UniProtKB-EC"/>
</dbReference>
<dbReference type="InterPro" id="IPR011545">
    <property type="entry name" value="DEAD/DEAH_box_helicase_dom"/>
</dbReference>
<dbReference type="AlphaFoldDB" id="A0A5C5WYB2"/>
<evidence type="ECO:0000256" key="11">
    <source>
        <dbReference type="RuleBase" id="RU000492"/>
    </source>
</evidence>
<evidence type="ECO:0000256" key="9">
    <source>
        <dbReference type="ARBA" id="ARBA00074363"/>
    </source>
</evidence>
<dbReference type="InterPro" id="IPR014014">
    <property type="entry name" value="RNA_helicase_DEAD_Q_motif"/>
</dbReference>
<dbReference type="InterPro" id="IPR050079">
    <property type="entry name" value="DEAD_box_RNA_helicase"/>
</dbReference>
<dbReference type="InterPro" id="IPR027417">
    <property type="entry name" value="P-loop_NTPase"/>
</dbReference>
<dbReference type="GO" id="GO:0005524">
    <property type="term" value="F:ATP binding"/>
    <property type="evidence" value="ECO:0007669"/>
    <property type="project" value="UniProtKB-KW"/>
</dbReference>
<feature type="region of interest" description="Disordered" evidence="12">
    <location>
        <begin position="390"/>
        <end position="458"/>
    </location>
</feature>
<dbReference type="GO" id="GO:0003676">
    <property type="term" value="F:nucleic acid binding"/>
    <property type="evidence" value="ECO:0007669"/>
    <property type="project" value="InterPro"/>
</dbReference>
<dbReference type="Pfam" id="PF00271">
    <property type="entry name" value="Helicase_C"/>
    <property type="match status" value="1"/>
</dbReference>
<dbReference type="CDD" id="cd18787">
    <property type="entry name" value="SF2_C_DEAD"/>
    <property type="match status" value="1"/>
</dbReference>
<evidence type="ECO:0000256" key="8">
    <source>
        <dbReference type="ARBA" id="ARBA00047984"/>
    </source>
</evidence>
<dbReference type="PROSITE" id="PS00039">
    <property type="entry name" value="DEAD_ATP_HELICASE"/>
    <property type="match status" value="1"/>
</dbReference>
<dbReference type="SMART" id="SM00490">
    <property type="entry name" value="HELICc"/>
    <property type="match status" value="1"/>
</dbReference>
<name>A0A5C5WYB2_9BACT</name>
<evidence type="ECO:0000259" key="15">
    <source>
        <dbReference type="PROSITE" id="PS51195"/>
    </source>
</evidence>
<keyword evidence="4 11" id="KW-0378">Hydrolase</keyword>
<evidence type="ECO:0000256" key="12">
    <source>
        <dbReference type="SAM" id="MobiDB-lite"/>
    </source>
</evidence>
<evidence type="ECO:0000256" key="3">
    <source>
        <dbReference type="ARBA" id="ARBA00022741"/>
    </source>
</evidence>
<dbReference type="RefSeq" id="WP_242631974.1">
    <property type="nucleotide sequence ID" value="NZ_SJPI01000001.1"/>
</dbReference>
<evidence type="ECO:0000256" key="4">
    <source>
        <dbReference type="ARBA" id="ARBA00022801"/>
    </source>
</evidence>
<dbReference type="InterPro" id="IPR014001">
    <property type="entry name" value="Helicase_ATP-bd"/>
</dbReference>
<organism evidence="16 17">
    <name type="scientific">Rubripirellula amarantea</name>
    <dbReference type="NCBI Taxonomy" id="2527999"/>
    <lineage>
        <taxon>Bacteria</taxon>
        <taxon>Pseudomonadati</taxon>
        <taxon>Planctomycetota</taxon>
        <taxon>Planctomycetia</taxon>
        <taxon>Pirellulales</taxon>
        <taxon>Pirellulaceae</taxon>
        <taxon>Rubripirellula</taxon>
    </lineage>
</organism>
<dbReference type="PROSITE" id="PS51192">
    <property type="entry name" value="HELICASE_ATP_BIND_1"/>
    <property type="match status" value="1"/>
</dbReference>
<evidence type="ECO:0000256" key="10">
    <source>
        <dbReference type="PROSITE-ProRule" id="PRU00552"/>
    </source>
</evidence>
<comment type="caution">
    <text evidence="16">The sequence shown here is derived from an EMBL/GenBank/DDBJ whole genome shotgun (WGS) entry which is preliminary data.</text>
</comment>
<comment type="catalytic activity">
    <reaction evidence="8">
        <text>ATP + H2O = ADP + phosphate + H(+)</text>
        <dbReference type="Rhea" id="RHEA:13065"/>
        <dbReference type="ChEBI" id="CHEBI:15377"/>
        <dbReference type="ChEBI" id="CHEBI:15378"/>
        <dbReference type="ChEBI" id="CHEBI:30616"/>
        <dbReference type="ChEBI" id="CHEBI:43474"/>
        <dbReference type="ChEBI" id="CHEBI:456216"/>
        <dbReference type="EC" id="3.6.4.13"/>
    </reaction>
</comment>
<comment type="similarity">
    <text evidence="7 11">Belongs to the DEAD box helicase family.</text>
</comment>
<dbReference type="Proteomes" id="UP000316598">
    <property type="component" value="Unassembled WGS sequence"/>
</dbReference>
<keyword evidence="5 11" id="KW-0347">Helicase</keyword>
<dbReference type="SUPFAM" id="SSF52540">
    <property type="entry name" value="P-loop containing nucleoside triphosphate hydrolases"/>
    <property type="match status" value="1"/>
</dbReference>